<keyword evidence="2" id="KW-0547">Nucleotide-binding</keyword>
<protein>
    <submittedName>
        <fullName evidence="6">Immune-associated nucleotide-binding protein 5</fullName>
    </submittedName>
</protein>
<evidence type="ECO:0000256" key="3">
    <source>
        <dbReference type="ARBA" id="ARBA00023134"/>
    </source>
</evidence>
<feature type="domain" description="AIG1-type G" evidence="5">
    <location>
        <begin position="19"/>
        <end position="194"/>
    </location>
</feature>
<accession>A0AAV4I3U8</accession>
<dbReference type="SUPFAM" id="SSF52540">
    <property type="entry name" value="P-loop containing nucleoside triphosphate hydrolases"/>
    <property type="match status" value="1"/>
</dbReference>
<sequence length="387" mass="44295">MNPNTSDLASLKIDCTATRRQRVIVIVTDTQGYGDTRLDSKEKVQNFSKCITAALKANGSAGYHAILFNMRLGRFIEEDKDVLVAVDRLLPNVMSTHGILIFTGGDNFEREAQKHGLTFDQWLDKEAEKSQDFKDLLQKFDWRVVLFNNVTTEETKKNAQLEQLLEKVDNLPSKGERYVNIFTLAAYSEMKETMANSKEDDIANFSIMKFTSILIDTFEDCRRLEDERCEDTQGKWKDLLERCDKIIGQFDNKSEDDLTDFEKSIVDLRKCIAKFIIAEKQEKTEKFALMIEAKERLDKQYRQKKLKRIGFIVGGVTVAAIGLAGVAAAIFLVIFFPPSIRVIIRIFKIIRPYLKHILTASTVVVHILIDRIMSKRRSNNSRLATDS</sequence>
<dbReference type="Gene3D" id="3.40.50.300">
    <property type="entry name" value="P-loop containing nucleotide triphosphate hydrolases"/>
    <property type="match status" value="1"/>
</dbReference>
<gene>
    <name evidence="6" type="ORF">ElyMa_004653600</name>
</gene>
<evidence type="ECO:0000256" key="1">
    <source>
        <dbReference type="ARBA" id="ARBA00008535"/>
    </source>
</evidence>
<feature type="transmembrane region" description="Helical" evidence="4">
    <location>
        <begin position="309"/>
        <end position="336"/>
    </location>
</feature>
<dbReference type="Proteomes" id="UP000762676">
    <property type="component" value="Unassembled WGS sequence"/>
</dbReference>
<keyword evidence="7" id="KW-1185">Reference proteome</keyword>
<evidence type="ECO:0000313" key="6">
    <source>
        <dbReference type="EMBL" id="GFS04306.1"/>
    </source>
</evidence>
<dbReference type="AlphaFoldDB" id="A0AAV4I3U8"/>
<dbReference type="InterPro" id="IPR006703">
    <property type="entry name" value="G_AIG1"/>
</dbReference>
<feature type="transmembrane region" description="Helical" evidence="4">
    <location>
        <begin position="356"/>
        <end position="373"/>
    </location>
</feature>
<dbReference type="Pfam" id="PF04548">
    <property type="entry name" value="AIG1"/>
    <property type="match status" value="1"/>
</dbReference>
<dbReference type="PANTHER" id="PTHR10903:SF184">
    <property type="entry name" value="GTP-BINDING PROTEIN A"/>
    <property type="match status" value="1"/>
</dbReference>
<reference evidence="6 7" key="1">
    <citation type="journal article" date="2021" name="Elife">
        <title>Chloroplast acquisition without the gene transfer in kleptoplastic sea slugs, Plakobranchus ocellatus.</title>
        <authorList>
            <person name="Maeda T."/>
            <person name="Takahashi S."/>
            <person name="Yoshida T."/>
            <person name="Shimamura S."/>
            <person name="Takaki Y."/>
            <person name="Nagai Y."/>
            <person name="Toyoda A."/>
            <person name="Suzuki Y."/>
            <person name="Arimoto A."/>
            <person name="Ishii H."/>
            <person name="Satoh N."/>
            <person name="Nishiyama T."/>
            <person name="Hasebe M."/>
            <person name="Maruyama T."/>
            <person name="Minagawa J."/>
            <person name="Obokata J."/>
            <person name="Shigenobu S."/>
        </authorList>
    </citation>
    <scope>NUCLEOTIDE SEQUENCE [LARGE SCALE GENOMIC DNA]</scope>
</reference>
<dbReference type="EMBL" id="BMAT01009330">
    <property type="protein sequence ID" value="GFS04306.1"/>
    <property type="molecule type" value="Genomic_DNA"/>
</dbReference>
<evidence type="ECO:0000256" key="2">
    <source>
        <dbReference type="ARBA" id="ARBA00022741"/>
    </source>
</evidence>
<evidence type="ECO:0000256" key="4">
    <source>
        <dbReference type="SAM" id="Phobius"/>
    </source>
</evidence>
<keyword evidence="4" id="KW-0812">Transmembrane</keyword>
<keyword evidence="3" id="KW-0342">GTP-binding</keyword>
<dbReference type="GO" id="GO:0005525">
    <property type="term" value="F:GTP binding"/>
    <property type="evidence" value="ECO:0007669"/>
    <property type="project" value="UniProtKB-KW"/>
</dbReference>
<dbReference type="PANTHER" id="PTHR10903">
    <property type="entry name" value="GTPASE, IMAP FAMILY MEMBER-RELATED"/>
    <property type="match status" value="1"/>
</dbReference>
<dbReference type="InterPro" id="IPR027417">
    <property type="entry name" value="P-loop_NTPase"/>
</dbReference>
<evidence type="ECO:0000313" key="7">
    <source>
        <dbReference type="Proteomes" id="UP000762676"/>
    </source>
</evidence>
<comment type="caution">
    <text evidence="6">The sequence shown here is derived from an EMBL/GenBank/DDBJ whole genome shotgun (WGS) entry which is preliminary data.</text>
</comment>
<dbReference type="InterPro" id="IPR045058">
    <property type="entry name" value="GIMA/IAN/Toc"/>
</dbReference>
<comment type="similarity">
    <text evidence="1">Belongs to the TRAFAC class TrmE-Era-EngA-EngB-Septin-like GTPase superfamily. AIG1/Toc34/Toc159-like paraseptin GTPase family. IAN subfamily.</text>
</comment>
<organism evidence="6 7">
    <name type="scientific">Elysia marginata</name>
    <dbReference type="NCBI Taxonomy" id="1093978"/>
    <lineage>
        <taxon>Eukaryota</taxon>
        <taxon>Metazoa</taxon>
        <taxon>Spiralia</taxon>
        <taxon>Lophotrochozoa</taxon>
        <taxon>Mollusca</taxon>
        <taxon>Gastropoda</taxon>
        <taxon>Heterobranchia</taxon>
        <taxon>Euthyneura</taxon>
        <taxon>Panpulmonata</taxon>
        <taxon>Sacoglossa</taxon>
        <taxon>Placobranchoidea</taxon>
        <taxon>Plakobranchidae</taxon>
        <taxon>Elysia</taxon>
    </lineage>
</organism>
<keyword evidence="4" id="KW-1133">Transmembrane helix</keyword>
<keyword evidence="4" id="KW-0472">Membrane</keyword>
<proteinExistence type="inferred from homology"/>
<evidence type="ECO:0000259" key="5">
    <source>
        <dbReference type="Pfam" id="PF04548"/>
    </source>
</evidence>
<name>A0AAV4I3U8_9GAST</name>